<organism evidence="2 5">
    <name type="scientific">Vibrio ouci</name>
    <dbReference type="NCBI Taxonomy" id="2499078"/>
    <lineage>
        <taxon>Bacteria</taxon>
        <taxon>Pseudomonadati</taxon>
        <taxon>Pseudomonadota</taxon>
        <taxon>Gammaproteobacteria</taxon>
        <taxon>Vibrionales</taxon>
        <taxon>Vibrionaceae</taxon>
        <taxon>Vibrio</taxon>
    </lineage>
</organism>
<name>A0A4Y8W894_9VIBR</name>
<sequence>MIRNAWRFHFGLSLVFTAQCLSSVFALLTR</sequence>
<protein>
    <submittedName>
        <fullName evidence="2">DUF3265 domain-containing protein</fullName>
    </submittedName>
</protein>
<proteinExistence type="predicted"/>
<gene>
    <name evidence="4" type="ORF">ELS82_24485</name>
    <name evidence="3" type="ORF">ELS82_25480</name>
    <name evidence="2" type="ORF">ELS82_26210</name>
</gene>
<dbReference type="EMBL" id="SATR01000246">
    <property type="protein sequence ID" value="TFH88881.1"/>
    <property type="molecule type" value="Genomic_DNA"/>
</dbReference>
<keyword evidence="1" id="KW-1133">Transmembrane helix</keyword>
<keyword evidence="1" id="KW-0812">Transmembrane</keyword>
<evidence type="ECO:0000313" key="3">
    <source>
        <dbReference type="EMBL" id="TFH88881.1"/>
    </source>
</evidence>
<accession>A0A4Y8W894</accession>
<dbReference type="Proteomes" id="UP000297753">
    <property type="component" value="Unassembled WGS sequence"/>
</dbReference>
<comment type="caution">
    <text evidence="2">The sequence shown here is derived from an EMBL/GenBank/DDBJ whole genome shotgun (WGS) entry which is preliminary data.</text>
</comment>
<evidence type="ECO:0000313" key="5">
    <source>
        <dbReference type="Proteomes" id="UP000297753"/>
    </source>
</evidence>
<feature type="transmembrane region" description="Helical" evidence="1">
    <location>
        <begin position="6"/>
        <end position="28"/>
    </location>
</feature>
<evidence type="ECO:0000313" key="2">
    <source>
        <dbReference type="EMBL" id="TFH88785.1"/>
    </source>
</evidence>
<evidence type="ECO:0000256" key="1">
    <source>
        <dbReference type="SAM" id="Phobius"/>
    </source>
</evidence>
<dbReference type="EMBL" id="SATR01000447">
    <property type="protein sequence ID" value="TFH88785.1"/>
    <property type="molecule type" value="Genomic_DNA"/>
</dbReference>
<keyword evidence="5" id="KW-1185">Reference proteome</keyword>
<dbReference type="AlphaFoldDB" id="A0A4Y8W894"/>
<dbReference type="OrthoDB" id="5893453at2"/>
<dbReference type="EMBL" id="SATR01000145">
    <property type="protein sequence ID" value="TFH89034.1"/>
    <property type="molecule type" value="Genomic_DNA"/>
</dbReference>
<evidence type="ECO:0000313" key="4">
    <source>
        <dbReference type="EMBL" id="TFH89034.1"/>
    </source>
</evidence>
<keyword evidence="1" id="KW-0472">Membrane</keyword>
<reference evidence="2 5" key="1">
    <citation type="submission" date="2019-01" db="EMBL/GenBank/DDBJ databases">
        <title>Vibrio BEI176 sp. nov, a marine bacterium isolated from China: eastern marignal seas.</title>
        <authorList>
            <person name="Li B."/>
        </authorList>
    </citation>
    <scope>NUCLEOTIDE SEQUENCE [LARGE SCALE GENOMIC DNA]</scope>
    <source>
        <strain evidence="2 5">BEI176</strain>
    </source>
</reference>